<feature type="binding site" evidence="8">
    <location>
        <position position="224"/>
    </location>
    <ligand>
        <name>substrate</name>
    </ligand>
</feature>
<evidence type="ECO:0000256" key="7">
    <source>
        <dbReference type="ARBA" id="ARBA00022842"/>
    </source>
</evidence>
<keyword evidence="2 8" id="KW-0436">Ligase</keyword>
<feature type="domain" description="Phosphoribosylformylglycinamidine synthase linker" evidence="11">
    <location>
        <begin position="1"/>
        <end position="38"/>
    </location>
</feature>
<dbReference type="HAMAP" id="MF_00420">
    <property type="entry name" value="PurL_2"/>
    <property type="match status" value="1"/>
</dbReference>
<feature type="binding site" evidence="8">
    <location>
        <position position="102"/>
    </location>
    <ligand>
        <name>Mg(2+)</name>
        <dbReference type="ChEBI" id="CHEBI:18420"/>
        <label>2</label>
    </ligand>
</feature>
<comment type="pathway">
    <text evidence="8">Purine metabolism; IMP biosynthesis via de novo pathway; 5-amino-1-(5-phospho-D-ribosyl)imidazole from N(2)-formyl-N(1)-(5-phospho-D-ribosyl)glycinamide: step 1/2.</text>
</comment>
<evidence type="ECO:0000256" key="5">
    <source>
        <dbReference type="ARBA" id="ARBA00022755"/>
    </source>
</evidence>
<dbReference type="NCBIfam" id="NF002290">
    <property type="entry name" value="PRK01213.1"/>
    <property type="match status" value="1"/>
</dbReference>
<evidence type="ECO:0000259" key="10">
    <source>
        <dbReference type="Pfam" id="PF02769"/>
    </source>
</evidence>
<dbReference type="InterPro" id="IPR036676">
    <property type="entry name" value="PurM-like_C_sf"/>
</dbReference>
<accession>A0A7L4PBP9</accession>
<dbReference type="InterPro" id="IPR010074">
    <property type="entry name" value="PRibForGlyAmidine_synth_PurL"/>
</dbReference>
<evidence type="ECO:0000313" key="12">
    <source>
        <dbReference type="EMBL" id="NYR16044.1"/>
    </source>
</evidence>
<dbReference type="Gene3D" id="3.30.1330.10">
    <property type="entry name" value="PurM-like, N-terminal domain"/>
    <property type="match status" value="2"/>
</dbReference>
<feature type="binding site" evidence="8">
    <location>
        <begin position="79"/>
        <end position="82"/>
    </location>
    <ligand>
        <name>substrate</name>
    </ligand>
</feature>
<dbReference type="SUPFAM" id="SSF56042">
    <property type="entry name" value="PurM C-terminal domain-like"/>
    <property type="match status" value="2"/>
</dbReference>
<dbReference type="InterPro" id="IPR016188">
    <property type="entry name" value="PurM-like_N"/>
</dbReference>
<dbReference type="GO" id="GO:0000287">
    <property type="term" value="F:magnesium ion binding"/>
    <property type="evidence" value="ECO:0007669"/>
    <property type="project" value="UniProtKB-UniRule"/>
</dbReference>
<dbReference type="SUPFAM" id="SSF55326">
    <property type="entry name" value="PurM N-terminal domain-like"/>
    <property type="match status" value="2"/>
</dbReference>
<keyword evidence="13" id="KW-1185">Reference proteome</keyword>
<evidence type="ECO:0000256" key="4">
    <source>
        <dbReference type="ARBA" id="ARBA00022741"/>
    </source>
</evidence>
<keyword evidence="5 8" id="KW-0658">Purine biosynthesis</keyword>
<evidence type="ECO:0000313" key="13">
    <source>
        <dbReference type="Proteomes" id="UP000554766"/>
    </source>
</evidence>
<dbReference type="Pfam" id="PF18072">
    <property type="entry name" value="FGAR-AT_linker"/>
    <property type="match status" value="1"/>
</dbReference>
<comment type="function">
    <text evidence="8">Part of the phosphoribosylformylglycinamidine synthase complex involved in the purines biosynthetic pathway. Catalyzes the ATP-dependent conversion of formylglycinamide ribonucleotide (FGAR) and glutamine to yield formylglycinamidine ribonucleotide (FGAM) and glutamate. The FGAM synthase complex is composed of three subunits. PurQ produces an ammonia molecule by converting glutamine to glutamate. PurL transfers the ammonia molecule to FGAR to form FGAM in an ATP-dependent manner. PurS interacts with PurQ and PurL and is thought to assist in the transfer of the ammonia molecule from PurQ to PurL.</text>
</comment>
<keyword evidence="7 8" id="KW-0460">Magnesium</keyword>
<evidence type="ECO:0000256" key="2">
    <source>
        <dbReference type="ARBA" id="ARBA00022598"/>
    </source>
</evidence>
<feature type="binding site" evidence="8">
    <location>
        <position position="250"/>
    </location>
    <ligand>
        <name>Mg(2+)</name>
        <dbReference type="ChEBI" id="CHEBI:18420"/>
        <label>2</label>
    </ligand>
</feature>
<comment type="catalytic activity">
    <reaction evidence="8">
        <text>N(2)-formyl-N(1)-(5-phospho-beta-D-ribosyl)glycinamide + L-glutamine + ATP + H2O = 2-formamido-N(1)-(5-O-phospho-beta-D-ribosyl)acetamidine + L-glutamate + ADP + phosphate + H(+)</text>
        <dbReference type="Rhea" id="RHEA:17129"/>
        <dbReference type="ChEBI" id="CHEBI:15377"/>
        <dbReference type="ChEBI" id="CHEBI:15378"/>
        <dbReference type="ChEBI" id="CHEBI:29985"/>
        <dbReference type="ChEBI" id="CHEBI:30616"/>
        <dbReference type="ChEBI" id="CHEBI:43474"/>
        <dbReference type="ChEBI" id="CHEBI:58359"/>
        <dbReference type="ChEBI" id="CHEBI:147286"/>
        <dbReference type="ChEBI" id="CHEBI:147287"/>
        <dbReference type="ChEBI" id="CHEBI:456216"/>
        <dbReference type="EC" id="6.3.5.3"/>
    </reaction>
</comment>
<gene>
    <name evidence="8 12" type="primary">purL</name>
    <name evidence="12" type="ORF">HC235_08905</name>
</gene>
<comment type="caution">
    <text evidence="8">Lacks conserved residue(s) required for the propagation of feature annotation.</text>
</comment>
<feature type="active site" description="Proton acceptor" evidence="8">
    <location>
        <position position="80"/>
    </location>
</feature>
<dbReference type="InterPro" id="IPR041609">
    <property type="entry name" value="PurL_linker"/>
</dbReference>
<feature type="binding site" evidence="8">
    <location>
        <position position="76"/>
    </location>
    <ligand>
        <name>ATP</name>
        <dbReference type="ChEBI" id="CHEBI:30616"/>
    </ligand>
</feature>
<sequence length="697" mass="74614">MALSREELEVIERGLGRPPSEVELALFRSHWSEHCSYKSTRMWLRRLPSRAPWVVRGPGTDAPLVEIAEGLFVTFKIESHNHPSAVDPYNGAATGVGGIIRDILTVGARPVALLVNLHFGPLDHPHARWIASNVVRGISDYGNRVGVPVVGGETWFDEDFTYTPIVLATCVGVVEKGKVPPGGVETGDLIVVAGLGADKSGLGGSAFASKTLREESEEDLGAVQVADPLMGKKLIDLVQEAVGCVKFIKDLGGGGLATALAELAEWFGLGVEAELDKIHMSDREMGPAEVLSSETQERLVFVVSPQGLECLKSLLEKYEVPYSVVGRFVKSGRVRLLWRGEVVGDVPVWLAAKAPEMVWPRESYEPPPLPEIPEPPIDKAVELVLSSPNVAVKEAIYRRFDFDVGVRTAVKPGEGDAAVLKLYERGNLGIVVKGDANPRYAYLDPRLGAANAFVKAYRNVAVAGGVPKAAVDSINVGSPARPAVYWQFVEAVEGLKEAAEALGVPIVGGKVSLYNEYGDRPIKPTVAVVVLGVIDDVSTALRALWRDGDGVYLWGFTRGEVGGSEYMYRVHRLVAGRPPSVDYAAEERIVEEVQRWRGRLTGAKDVGVGGLAAALAKMAVASGVGADVDVCKAPTDMGRLDYLLFSESNGRFVAAGEEGPGVKIGVAGGDRLVLRCGSTQLFSRSVDGLKELMSLGL</sequence>
<evidence type="ECO:0000256" key="1">
    <source>
        <dbReference type="ARBA" id="ARBA00022490"/>
    </source>
</evidence>
<dbReference type="GO" id="GO:0005524">
    <property type="term" value="F:ATP binding"/>
    <property type="evidence" value="ECO:0007669"/>
    <property type="project" value="UniProtKB-UniRule"/>
</dbReference>
<dbReference type="UniPathway" id="UPA00074">
    <property type="reaction ID" value="UER00128"/>
</dbReference>
<dbReference type="Pfam" id="PF02769">
    <property type="entry name" value="AIRS_C"/>
    <property type="match status" value="2"/>
</dbReference>
<evidence type="ECO:0000256" key="8">
    <source>
        <dbReference type="HAMAP-Rule" id="MF_00420"/>
    </source>
</evidence>
<dbReference type="PIRSF" id="PIRSF001587">
    <property type="entry name" value="FGAM_synthase_II"/>
    <property type="match status" value="1"/>
</dbReference>
<dbReference type="GO" id="GO:0005737">
    <property type="term" value="C:cytoplasm"/>
    <property type="evidence" value="ECO:0007669"/>
    <property type="project" value="UniProtKB-SubCell"/>
</dbReference>
<evidence type="ECO:0000259" key="9">
    <source>
        <dbReference type="Pfam" id="PF00586"/>
    </source>
</evidence>
<reference evidence="12 13" key="1">
    <citation type="journal article" date="2020" name="Nat. Commun.">
        <title>The structures of two archaeal type IV pili illuminate evolutionary relationships.</title>
        <authorList>
            <person name="Wang F."/>
            <person name="Baquero D.P."/>
            <person name="Su Z."/>
            <person name="Beltran L.C."/>
            <person name="Prangishvili D."/>
            <person name="Krupovic M."/>
            <person name="Egelman E.H."/>
        </authorList>
    </citation>
    <scope>NUCLEOTIDE SEQUENCE [LARGE SCALE GENOMIC DNA]</scope>
    <source>
        <strain evidence="12 13">2GA</strain>
    </source>
</reference>
<feature type="domain" description="PurM-like C-terminal" evidence="10">
    <location>
        <begin position="186"/>
        <end position="338"/>
    </location>
</feature>
<dbReference type="GO" id="GO:0004642">
    <property type="term" value="F:phosphoribosylformylglycinamidine synthase activity"/>
    <property type="evidence" value="ECO:0007669"/>
    <property type="project" value="UniProtKB-UniRule"/>
</dbReference>
<dbReference type="RefSeq" id="WP_179790636.1">
    <property type="nucleotide sequence ID" value="NZ_JAAVJF010000004.1"/>
</dbReference>
<comment type="subunit">
    <text evidence="8">Monomer. Part of the FGAM synthase complex composed of 1 PurL, 1 PurQ and 2 PurS subunits.</text>
</comment>
<keyword evidence="3 8" id="KW-0479">Metal-binding</keyword>
<feature type="binding site" evidence="8">
    <location>
        <position position="472"/>
    </location>
    <ligand>
        <name>ATP</name>
        <dbReference type="ChEBI" id="CHEBI:30616"/>
    </ligand>
</feature>
<comment type="caution">
    <text evidence="12">The sequence shown here is derived from an EMBL/GenBank/DDBJ whole genome shotgun (WGS) entry which is preliminary data.</text>
</comment>
<dbReference type="CDD" id="cd02203">
    <property type="entry name" value="PurL_repeat1"/>
    <property type="match status" value="1"/>
</dbReference>
<dbReference type="CDD" id="cd02204">
    <property type="entry name" value="PurL_repeat2"/>
    <property type="match status" value="1"/>
</dbReference>
<feature type="binding site" evidence="8">
    <location>
        <position position="101"/>
    </location>
    <ligand>
        <name>substrate</name>
    </ligand>
</feature>
<dbReference type="Gene3D" id="3.90.650.10">
    <property type="entry name" value="PurM-like C-terminal domain"/>
    <property type="match status" value="2"/>
</dbReference>
<feature type="binding site" evidence="8">
    <location>
        <position position="512"/>
    </location>
    <ligand>
        <name>substrate</name>
    </ligand>
</feature>
<dbReference type="NCBIfam" id="TIGR01736">
    <property type="entry name" value="FGAM_synth_II"/>
    <property type="match status" value="1"/>
</dbReference>
<feature type="active site" evidence="8">
    <location>
        <position position="34"/>
    </location>
</feature>
<protein>
    <recommendedName>
        <fullName evidence="8">Phosphoribosylformylglycinamidine synthase subunit PurL</fullName>
        <shortName evidence="8">FGAM synthase</shortName>
        <ecNumber evidence="8">6.3.5.3</ecNumber>
    </recommendedName>
    <alternativeName>
        <fullName evidence="8">Formylglycinamide ribonucleotide amidotransferase subunit II</fullName>
        <shortName evidence="8">FGAR amidotransferase II</shortName>
        <shortName evidence="8">FGAR-AT II</shortName>
    </alternativeName>
    <alternativeName>
        <fullName evidence="8">Glutamine amidotransferase PurL</fullName>
    </alternativeName>
    <alternativeName>
        <fullName evidence="8">Phosphoribosylformylglycinamidine synthase subunit II</fullName>
    </alternativeName>
</protein>
<keyword evidence="1 8" id="KW-0963">Cytoplasm</keyword>
<feature type="domain" description="PurM-like C-terminal" evidence="10">
    <location>
        <begin position="547"/>
        <end position="654"/>
    </location>
</feature>
<dbReference type="Pfam" id="PF00586">
    <property type="entry name" value="AIRS"/>
    <property type="match status" value="2"/>
</dbReference>
<name>A0A7L4PBP9_9CREN</name>
<dbReference type="InterPro" id="IPR010918">
    <property type="entry name" value="PurM-like_C_dom"/>
</dbReference>
<feature type="binding site" evidence="8">
    <location>
        <position position="37"/>
    </location>
    <ligand>
        <name>ATP</name>
        <dbReference type="ChEBI" id="CHEBI:30616"/>
    </ligand>
</feature>
<comment type="subcellular location">
    <subcellularLocation>
        <location evidence="8">Cytoplasm</location>
    </subcellularLocation>
</comment>
<keyword evidence="6 8" id="KW-0067">ATP-binding</keyword>
<dbReference type="Proteomes" id="UP000554766">
    <property type="component" value="Unassembled WGS sequence"/>
</dbReference>
<keyword evidence="4 8" id="KW-0547">Nucleotide-binding</keyword>
<dbReference type="EMBL" id="JAAVJF010000004">
    <property type="protein sequence ID" value="NYR16044.1"/>
    <property type="molecule type" value="Genomic_DNA"/>
</dbReference>
<dbReference type="PANTHER" id="PTHR43555:SF1">
    <property type="entry name" value="PHOSPHORIBOSYLFORMYLGLYCINAMIDINE SYNTHASE SUBUNIT PURL"/>
    <property type="match status" value="1"/>
</dbReference>
<organism evidence="12 13">
    <name type="scientific">Pyrobaculum arsenaticum</name>
    <dbReference type="NCBI Taxonomy" id="121277"/>
    <lineage>
        <taxon>Archaea</taxon>
        <taxon>Thermoproteota</taxon>
        <taxon>Thermoprotei</taxon>
        <taxon>Thermoproteales</taxon>
        <taxon>Thermoproteaceae</taxon>
        <taxon>Pyrobaculum</taxon>
    </lineage>
</organism>
<dbReference type="InterPro" id="IPR036921">
    <property type="entry name" value="PurM-like_N_sf"/>
</dbReference>
<dbReference type="PANTHER" id="PTHR43555">
    <property type="entry name" value="PHOSPHORIBOSYLFORMYLGLYCINAMIDINE SYNTHASE SUBUNIT PURL"/>
    <property type="match status" value="1"/>
</dbReference>
<evidence type="ECO:0000256" key="6">
    <source>
        <dbReference type="ARBA" id="ARBA00022840"/>
    </source>
</evidence>
<feature type="domain" description="PurM-like N-terminal" evidence="9">
    <location>
        <begin position="59"/>
        <end position="174"/>
    </location>
</feature>
<evidence type="ECO:0000259" key="11">
    <source>
        <dbReference type="Pfam" id="PF18072"/>
    </source>
</evidence>
<feature type="binding site" evidence="8">
    <location>
        <position position="509"/>
    </location>
    <ligand>
        <name>ATP</name>
        <dbReference type="ChEBI" id="CHEBI:30616"/>
    </ligand>
</feature>
<proteinExistence type="inferred from homology"/>
<comment type="similarity">
    <text evidence="8">Belongs to the FGAMS family.</text>
</comment>
<feature type="domain" description="PurM-like N-terminal" evidence="9">
    <location>
        <begin position="415"/>
        <end position="534"/>
    </location>
</feature>
<dbReference type="GO" id="GO:0006189">
    <property type="term" value="P:'de novo' IMP biosynthetic process"/>
    <property type="evidence" value="ECO:0007669"/>
    <property type="project" value="UniProtKB-UniRule"/>
</dbReference>
<dbReference type="EC" id="6.3.5.3" evidence="8"/>
<dbReference type="AlphaFoldDB" id="A0A7L4PBP9"/>
<feature type="binding site" evidence="8">
    <location>
        <position position="78"/>
    </location>
    <ligand>
        <name>Mg(2+)</name>
        <dbReference type="ChEBI" id="CHEBI:18420"/>
        <label>1</label>
    </ligand>
</feature>
<evidence type="ECO:0000256" key="3">
    <source>
        <dbReference type="ARBA" id="ARBA00022723"/>
    </source>
</evidence>